<evidence type="ECO:0000259" key="2">
    <source>
        <dbReference type="Pfam" id="PF08527"/>
    </source>
</evidence>
<dbReference type="InterPro" id="IPR036556">
    <property type="entry name" value="PAD_central_sf"/>
</dbReference>
<dbReference type="InterPro" id="IPR038685">
    <property type="entry name" value="PAD_N_sf"/>
</dbReference>
<dbReference type="FunFam" id="2.60.40.1700:FF:000001">
    <property type="entry name" value="Protein-arginine deiminase type-2"/>
    <property type="match status" value="1"/>
</dbReference>
<dbReference type="InterPro" id="IPR013530">
    <property type="entry name" value="PAD_C"/>
</dbReference>
<organism evidence="3 4">
    <name type="scientific">Trichormus variabilis NIES-23</name>
    <dbReference type="NCBI Taxonomy" id="1973479"/>
    <lineage>
        <taxon>Bacteria</taxon>
        <taxon>Bacillati</taxon>
        <taxon>Cyanobacteriota</taxon>
        <taxon>Cyanophyceae</taxon>
        <taxon>Nostocales</taxon>
        <taxon>Nostocaceae</taxon>
        <taxon>Trichormus</taxon>
    </lineage>
</organism>
<dbReference type="AlphaFoldDB" id="A0A1Z4KWL7"/>
<dbReference type="SUPFAM" id="SSF55909">
    <property type="entry name" value="Pentein"/>
    <property type="match status" value="1"/>
</dbReference>
<dbReference type="Gene3D" id="2.60.40.1860">
    <property type="entry name" value="Protein-arginine deiminase, N-terminal domain"/>
    <property type="match status" value="1"/>
</dbReference>
<dbReference type="SUPFAM" id="SSF110083">
    <property type="entry name" value="Peptidylarginine deiminase Pad4, middle domain"/>
    <property type="match status" value="1"/>
</dbReference>
<dbReference type="GO" id="GO:0005509">
    <property type="term" value="F:calcium ion binding"/>
    <property type="evidence" value="ECO:0007669"/>
    <property type="project" value="InterPro"/>
</dbReference>
<accession>A0A1Z4KWL7</accession>
<name>A0A1Z4KWL7_ANAVA</name>
<geneLocation type="plasmid" evidence="3">
    <name>plasmid3</name>
</geneLocation>
<dbReference type="InterPro" id="IPR004303">
    <property type="entry name" value="PAD"/>
</dbReference>
<dbReference type="PIRSF" id="PIRSF001247">
    <property type="entry name" value="Protein-arginine_deiminase"/>
    <property type="match status" value="1"/>
</dbReference>
<gene>
    <name evidence="3" type="ORF">NIES23_61970</name>
</gene>
<dbReference type="PANTHER" id="PTHR10837:SF8">
    <property type="entry name" value="PROTEIN-ARGININE DEIMINASE"/>
    <property type="match status" value="1"/>
</dbReference>
<proteinExistence type="predicted"/>
<dbReference type="Proteomes" id="UP000217507">
    <property type="component" value="Plasmid Plasmid3 dna"/>
</dbReference>
<feature type="domain" description="Protein-arginine deiminase C-terminal" evidence="1">
    <location>
        <begin position="277"/>
        <end position="658"/>
    </location>
</feature>
<feature type="domain" description="Protein-arginine deiminase (PAD) central" evidence="2">
    <location>
        <begin position="119"/>
        <end position="272"/>
    </location>
</feature>
<evidence type="ECO:0000313" key="3">
    <source>
        <dbReference type="EMBL" id="BAY73369.1"/>
    </source>
</evidence>
<dbReference type="Gene3D" id="2.60.40.1700">
    <property type="entry name" value="Protein-arginine deiminase, central domain"/>
    <property type="match status" value="1"/>
</dbReference>
<dbReference type="GO" id="GO:0004668">
    <property type="term" value="F:protein-arginine deiminase activity"/>
    <property type="evidence" value="ECO:0007669"/>
    <property type="project" value="InterPro"/>
</dbReference>
<keyword evidence="3" id="KW-0614">Plasmid</keyword>
<dbReference type="PANTHER" id="PTHR10837">
    <property type="entry name" value="PEPTIDYLARGININE DEIMINASE"/>
    <property type="match status" value="1"/>
</dbReference>
<dbReference type="Pfam" id="PF03068">
    <property type="entry name" value="PAD"/>
    <property type="match status" value="1"/>
</dbReference>
<evidence type="ECO:0000313" key="4">
    <source>
        <dbReference type="Proteomes" id="UP000217507"/>
    </source>
</evidence>
<evidence type="ECO:0000259" key="1">
    <source>
        <dbReference type="Pfam" id="PF03068"/>
    </source>
</evidence>
<dbReference type="GO" id="GO:0005737">
    <property type="term" value="C:cytoplasm"/>
    <property type="evidence" value="ECO:0007669"/>
    <property type="project" value="InterPro"/>
</dbReference>
<protein>
    <submittedName>
        <fullName evidence="3">Protein-arginine deiminase</fullName>
    </submittedName>
</protein>
<dbReference type="Gene3D" id="3.75.10.10">
    <property type="entry name" value="L-arginine/glycine Amidinotransferase, Chain A"/>
    <property type="match status" value="1"/>
</dbReference>
<reference evidence="3 4" key="1">
    <citation type="submission" date="2017-06" db="EMBL/GenBank/DDBJ databases">
        <title>Genome sequencing of cyanobaciteial culture collection at National Institute for Environmental Studies (NIES).</title>
        <authorList>
            <person name="Hirose Y."/>
            <person name="Shimura Y."/>
            <person name="Fujisawa T."/>
            <person name="Nakamura Y."/>
            <person name="Kawachi M."/>
        </authorList>
    </citation>
    <scope>NUCLEOTIDE SEQUENCE [LARGE SCALE GENOMIC DNA]</scope>
    <source>
        <strain evidence="3 4">NIES-23</strain>
        <plasmid evidence="4">Plasmid Plasmid3 dna</plasmid>
    </source>
</reference>
<dbReference type="InterPro" id="IPR013733">
    <property type="entry name" value="Prot_Arg_deaminase_cen_dom"/>
</dbReference>
<dbReference type="Pfam" id="PF08527">
    <property type="entry name" value="PAD_M"/>
    <property type="match status" value="1"/>
</dbReference>
<dbReference type="EMBL" id="AP018219">
    <property type="protein sequence ID" value="BAY73369.1"/>
    <property type="molecule type" value="Genomic_DNA"/>
</dbReference>
<sequence>MRKLLEIEIFDESGSASKERNWKYDDVLVVGQTGQLSLHKIAPSQSKFVILNHGGEIEVFTTTEQTISLQTPLLLEHFPEINLLSRTFSDRIKDRFLQISFQDENRHQLSQVQLNLTVVRVCLDVDANRDGIIEEDNPHKADWQWGINGHGAVLLVNSDRDIVYSNEENDSEERLIKSLLDLKDFSLMIVRKAGLRDLPSGYDLYLSVNKDTAKRIRIYDELDRDGYELIGPGRTSAKIRDTDRDILLAIEGLSYPDVDFDGLVEITLSLVKDEKYLYSDRVIFKVAPWIMTPNTLFPIEVFVSRLSNGVNKEFIEELRKVVGKANAQLDIIPFELHQDDRWMQDEIEIGYAQVPGHLMYVVFDSPRDRGLVDFPKTKLLGIDFGYVTRKSRYQATKLDSFGNLEVSPPVTVKGIHYPFGRLIFGGTRKEIISQPRRMLKVLRDFLYAQKIQAPFEIFSDWLSVGHIDEFMTFVPAPTAKGFKLLLASTNQFYSILKNLQQQGHGRVLLRQGKRFSKGPADISVSDVLDDEKLKEDNHRFQEYIDWNREVLKQELDLGEEDIIELPALFEKDKDGRAETFSPNMVNMIVLKQHLGIPKPFGPKIDNQCQFEAYVKEVLEPLGLICHFIDDWEPYFLGRGEIHCGTNVRRQPFTQKWWEVEPAFL</sequence>